<gene>
    <name evidence="2" type="ORF">B0H16DRAFT_678375</name>
</gene>
<protein>
    <submittedName>
        <fullName evidence="2">Uncharacterized protein</fullName>
    </submittedName>
</protein>
<feature type="signal peptide" evidence="1">
    <location>
        <begin position="1"/>
        <end position="22"/>
    </location>
</feature>
<name>A0AAD7NF20_9AGAR</name>
<comment type="caution">
    <text evidence="2">The sequence shown here is derived from an EMBL/GenBank/DDBJ whole genome shotgun (WGS) entry which is preliminary data.</text>
</comment>
<keyword evidence="1" id="KW-0732">Signal</keyword>
<reference evidence="2" key="1">
    <citation type="submission" date="2023-03" db="EMBL/GenBank/DDBJ databases">
        <title>Massive genome expansion in bonnet fungi (Mycena s.s.) driven by repeated elements and novel gene families across ecological guilds.</title>
        <authorList>
            <consortium name="Lawrence Berkeley National Laboratory"/>
            <person name="Harder C.B."/>
            <person name="Miyauchi S."/>
            <person name="Viragh M."/>
            <person name="Kuo A."/>
            <person name="Thoen E."/>
            <person name="Andreopoulos B."/>
            <person name="Lu D."/>
            <person name="Skrede I."/>
            <person name="Drula E."/>
            <person name="Henrissat B."/>
            <person name="Morin E."/>
            <person name="Kohler A."/>
            <person name="Barry K."/>
            <person name="LaButti K."/>
            <person name="Morin E."/>
            <person name="Salamov A."/>
            <person name="Lipzen A."/>
            <person name="Mereny Z."/>
            <person name="Hegedus B."/>
            <person name="Baldrian P."/>
            <person name="Stursova M."/>
            <person name="Weitz H."/>
            <person name="Taylor A."/>
            <person name="Grigoriev I.V."/>
            <person name="Nagy L.G."/>
            <person name="Martin F."/>
            <person name="Kauserud H."/>
        </authorList>
    </citation>
    <scope>NUCLEOTIDE SEQUENCE</scope>
    <source>
        <strain evidence="2">CBHHK182m</strain>
    </source>
</reference>
<keyword evidence="3" id="KW-1185">Reference proteome</keyword>
<dbReference type="Proteomes" id="UP001215598">
    <property type="component" value="Unassembled WGS sequence"/>
</dbReference>
<organism evidence="2 3">
    <name type="scientific">Mycena metata</name>
    <dbReference type="NCBI Taxonomy" id="1033252"/>
    <lineage>
        <taxon>Eukaryota</taxon>
        <taxon>Fungi</taxon>
        <taxon>Dikarya</taxon>
        <taxon>Basidiomycota</taxon>
        <taxon>Agaricomycotina</taxon>
        <taxon>Agaricomycetes</taxon>
        <taxon>Agaricomycetidae</taxon>
        <taxon>Agaricales</taxon>
        <taxon>Marasmiineae</taxon>
        <taxon>Mycenaceae</taxon>
        <taxon>Mycena</taxon>
    </lineage>
</organism>
<evidence type="ECO:0000313" key="2">
    <source>
        <dbReference type="EMBL" id="KAJ7757098.1"/>
    </source>
</evidence>
<accession>A0AAD7NF20</accession>
<sequence>MAIPFSPMPLSFLLVCWPRNTATTLTSFLDGLTRRLGPRPEALLSSAAITTSWFPHSSSTMANHGCSEREAQSCAQVLLAPEVSPPSPASKPVEFVADAGTAYPPTVLDVFNELKDDEAPGCEVDGETGGEAPGFQFDYKSDAATSVVFSNSGVEALPILGDLAVLSPLNTLVGVVTPTLIS</sequence>
<dbReference type="EMBL" id="JARKIB010000045">
    <property type="protein sequence ID" value="KAJ7757098.1"/>
    <property type="molecule type" value="Genomic_DNA"/>
</dbReference>
<evidence type="ECO:0000313" key="3">
    <source>
        <dbReference type="Proteomes" id="UP001215598"/>
    </source>
</evidence>
<evidence type="ECO:0000256" key="1">
    <source>
        <dbReference type="SAM" id="SignalP"/>
    </source>
</evidence>
<proteinExistence type="predicted"/>
<dbReference type="AlphaFoldDB" id="A0AAD7NF20"/>
<feature type="chain" id="PRO_5042217876" evidence="1">
    <location>
        <begin position="23"/>
        <end position="182"/>
    </location>
</feature>